<organism evidence="1 2">
    <name type="scientific">Adineta steineri</name>
    <dbReference type="NCBI Taxonomy" id="433720"/>
    <lineage>
        <taxon>Eukaryota</taxon>
        <taxon>Metazoa</taxon>
        <taxon>Spiralia</taxon>
        <taxon>Gnathifera</taxon>
        <taxon>Rotifera</taxon>
        <taxon>Eurotatoria</taxon>
        <taxon>Bdelloidea</taxon>
        <taxon>Adinetida</taxon>
        <taxon>Adinetidae</taxon>
        <taxon>Adineta</taxon>
    </lineage>
</organism>
<accession>A0A820RGU7</accession>
<dbReference type="AlphaFoldDB" id="A0A820RGU7"/>
<evidence type="ECO:0000313" key="2">
    <source>
        <dbReference type="Proteomes" id="UP000663844"/>
    </source>
</evidence>
<feature type="non-terminal residue" evidence="1">
    <location>
        <position position="1"/>
    </location>
</feature>
<reference evidence="1" key="1">
    <citation type="submission" date="2021-02" db="EMBL/GenBank/DDBJ databases">
        <authorList>
            <person name="Nowell W R."/>
        </authorList>
    </citation>
    <scope>NUCLEOTIDE SEQUENCE</scope>
</reference>
<gene>
    <name evidence="1" type="ORF">OXD698_LOCUS53620</name>
</gene>
<sequence>LEYRYMQLVENANPDDDAPVDNVCAQISDEESGDEIQFKKPSKAKKIMNVVRNAIRKNPNNDQSEFFNGDSFLLTNASKNDA</sequence>
<protein>
    <submittedName>
        <fullName evidence="1">Uncharacterized protein</fullName>
    </submittedName>
</protein>
<evidence type="ECO:0000313" key="1">
    <source>
        <dbReference type="EMBL" id="CAF4437601.1"/>
    </source>
</evidence>
<dbReference type="Proteomes" id="UP000663844">
    <property type="component" value="Unassembled WGS sequence"/>
</dbReference>
<dbReference type="EMBL" id="CAJOAZ010031064">
    <property type="protein sequence ID" value="CAF4437601.1"/>
    <property type="molecule type" value="Genomic_DNA"/>
</dbReference>
<proteinExistence type="predicted"/>
<comment type="caution">
    <text evidence="1">The sequence shown here is derived from an EMBL/GenBank/DDBJ whole genome shotgun (WGS) entry which is preliminary data.</text>
</comment>
<name>A0A820RGU7_9BILA</name>